<evidence type="ECO:0000259" key="5">
    <source>
        <dbReference type="Pfam" id="PF00107"/>
    </source>
</evidence>
<name>A0A9P8VTD6_9HYPO</name>
<keyword evidence="4" id="KW-0560">Oxidoreductase</keyword>
<dbReference type="AlphaFoldDB" id="A0A9P8VTD6"/>
<dbReference type="GO" id="GO:0005737">
    <property type="term" value="C:cytoplasm"/>
    <property type="evidence" value="ECO:0007669"/>
    <property type="project" value="TreeGrafter"/>
</dbReference>
<comment type="cofactor">
    <cofactor evidence="1">
        <name>Zn(2+)</name>
        <dbReference type="ChEBI" id="CHEBI:29105"/>
    </cofactor>
</comment>
<dbReference type="Gene3D" id="3.40.50.720">
    <property type="entry name" value="NAD(P)-binding Rossmann-like Domain"/>
    <property type="match status" value="2"/>
</dbReference>
<sequence length="241" mass="25026">MHIPNDVSFAQAAVAADALATSYRAVVTEAGAKPSMIVGVIGLGGLGMSGLRFGVFQGAVVISIKFEEAQRLGARGSFKSLCHGTPLAVTPRGKRLGIDRNCSNQRGVPAAYRAATVTSRDSLDEAQEVPFNVIVDFTDTGSSTQGALGAVKEGGKVVVVGLAAKTVTVPTDVLVLRTVALAGSLGSSTDDLAKVLKLLQEGFINRVLWEVSFSDILTSINTLAKGGVKGRLWADPSKEVE</sequence>
<dbReference type="Proteomes" id="UP000777438">
    <property type="component" value="Unassembled WGS sequence"/>
</dbReference>
<keyword evidence="3" id="KW-0862">Zinc</keyword>
<gene>
    <name evidence="6" type="ORF">B0T10DRAFT_466608</name>
</gene>
<evidence type="ECO:0000256" key="3">
    <source>
        <dbReference type="ARBA" id="ARBA00022833"/>
    </source>
</evidence>
<dbReference type="InterPro" id="IPR036291">
    <property type="entry name" value="NAD(P)-bd_dom_sf"/>
</dbReference>
<proteinExistence type="predicted"/>
<dbReference type="GO" id="GO:0004022">
    <property type="term" value="F:alcohol dehydrogenase (NAD+) activity"/>
    <property type="evidence" value="ECO:0007669"/>
    <property type="project" value="TreeGrafter"/>
</dbReference>
<dbReference type="PANTHER" id="PTHR42940:SF8">
    <property type="entry name" value="VACUOLAR PROTEIN SORTING-ASSOCIATED PROTEIN 11"/>
    <property type="match status" value="1"/>
</dbReference>
<dbReference type="Gene3D" id="3.90.180.10">
    <property type="entry name" value="Medium-chain alcohol dehydrogenases, catalytic domain"/>
    <property type="match status" value="2"/>
</dbReference>
<keyword evidence="2" id="KW-0479">Metal-binding</keyword>
<dbReference type="EMBL" id="JAGPYM010000053">
    <property type="protein sequence ID" value="KAH6871539.1"/>
    <property type="molecule type" value="Genomic_DNA"/>
</dbReference>
<dbReference type="SUPFAM" id="SSF51735">
    <property type="entry name" value="NAD(P)-binding Rossmann-fold domains"/>
    <property type="match status" value="1"/>
</dbReference>
<feature type="domain" description="Alcohol dehydrogenase-like C-terminal" evidence="5">
    <location>
        <begin position="97"/>
        <end position="200"/>
    </location>
</feature>
<keyword evidence="7" id="KW-1185">Reference proteome</keyword>
<comment type="caution">
    <text evidence="6">The sequence shown here is derived from an EMBL/GenBank/DDBJ whole genome shotgun (WGS) entry which is preliminary data.</text>
</comment>
<dbReference type="OrthoDB" id="256333at2759"/>
<reference evidence="6 7" key="1">
    <citation type="journal article" date="2021" name="Nat. Commun.">
        <title>Genetic determinants of endophytism in the Arabidopsis root mycobiome.</title>
        <authorList>
            <person name="Mesny F."/>
            <person name="Miyauchi S."/>
            <person name="Thiergart T."/>
            <person name="Pickel B."/>
            <person name="Atanasova L."/>
            <person name="Karlsson M."/>
            <person name="Huettel B."/>
            <person name="Barry K.W."/>
            <person name="Haridas S."/>
            <person name="Chen C."/>
            <person name="Bauer D."/>
            <person name="Andreopoulos W."/>
            <person name="Pangilinan J."/>
            <person name="LaButti K."/>
            <person name="Riley R."/>
            <person name="Lipzen A."/>
            <person name="Clum A."/>
            <person name="Drula E."/>
            <person name="Henrissat B."/>
            <person name="Kohler A."/>
            <person name="Grigoriev I.V."/>
            <person name="Martin F.M."/>
            <person name="Hacquard S."/>
        </authorList>
    </citation>
    <scope>NUCLEOTIDE SEQUENCE [LARGE SCALE GENOMIC DNA]</scope>
    <source>
        <strain evidence="6 7">MPI-CAGE-CH-0241</strain>
    </source>
</reference>
<dbReference type="GO" id="GO:0046872">
    <property type="term" value="F:metal ion binding"/>
    <property type="evidence" value="ECO:0007669"/>
    <property type="project" value="UniProtKB-KW"/>
</dbReference>
<accession>A0A9P8VTD6</accession>
<evidence type="ECO:0000256" key="1">
    <source>
        <dbReference type="ARBA" id="ARBA00001947"/>
    </source>
</evidence>
<organism evidence="6 7">
    <name type="scientific">Thelonectria olida</name>
    <dbReference type="NCBI Taxonomy" id="1576542"/>
    <lineage>
        <taxon>Eukaryota</taxon>
        <taxon>Fungi</taxon>
        <taxon>Dikarya</taxon>
        <taxon>Ascomycota</taxon>
        <taxon>Pezizomycotina</taxon>
        <taxon>Sordariomycetes</taxon>
        <taxon>Hypocreomycetidae</taxon>
        <taxon>Hypocreales</taxon>
        <taxon>Nectriaceae</taxon>
        <taxon>Thelonectria</taxon>
    </lineage>
</organism>
<evidence type="ECO:0000313" key="6">
    <source>
        <dbReference type="EMBL" id="KAH6871539.1"/>
    </source>
</evidence>
<evidence type="ECO:0000313" key="7">
    <source>
        <dbReference type="Proteomes" id="UP000777438"/>
    </source>
</evidence>
<evidence type="ECO:0000256" key="4">
    <source>
        <dbReference type="ARBA" id="ARBA00023002"/>
    </source>
</evidence>
<dbReference type="Pfam" id="PF00107">
    <property type="entry name" value="ADH_zinc_N"/>
    <property type="match status" value="1"/>
</dbReference>
<protein>
    <recommendedName>
        <fullName evidence="5">Alcohol dehydrogenase-like C-terminal domain-containing protein</fullName>
    </recommendedName>
</protein>
<dbReference type="InterPro" id="IPR013149">
    <property type="entry name" value="ADH-like_C"/>
</dbReference>
<evidence type="ECO:0000256" key="2">
    <source>
        <dbReference type="ARBA" id="ARBA00022723"/>
    </source>
</evidence>
<dbReference type="PANTHER" id="PTHR42940">
    <property type="entry name" value="ALCOHOL DEHYDROGENASE 1-RELATED"/>
    <property type="match status" value="1"/>
</dbReference>